<comment type="caution">
    <text evidence="2">The sequence shown here is derived from an EMBL/GenBank/DDBJ whole genome shotgun (WGS) entry which is preliminary data.</text>
</comment>
<dbReference type="AlphaFoldDB" id="A0A7J4JDF3"/>
<dbReference type="InterPro" id="IPR027954">
    <property type="entry name" value="Transcobalamin-like_C"/>
</dbReference>
<sequence length="92" mass="9964">MADGQVLAQASGSFPAGTTALDALKPLIPLAYTDSPLGAFVTSVAGKPAPDDYYWALYVDDEYAKVGVSMLRLEKETRLEWRLEKIVDAQVS</sequence>
<dbReference type="Pfam" id="PF14478">
    <property type="entry name" value="DUF4430"/>
    <property type="match status" value="1"/>
</dbReference>
<evidence type="ECO:0000313" key="4">
    <source>
        <dbReference type="Proteomes" id="UP000564964"/>
    </source>
</evidence>
<accession>A0A7J4JDF3</accession>
<reference evidence="2" key="1">
    <citation type="journal article" date="2020" name="bioRxiv">
        <title>A rank-normalized archaeal taxonomy based on genome phylogeny resolves widespread incomplete and uneven classifications.</title>
        <authorList>
            <person name="Rinke C."/>
            <person name="Chuvochina M."/>
            <person name="Mussig A.J."/>
            <person name="Chaumeil P.-A."/>
            <person name="Waite D.W."/>
            <person name="Whitman W.B."/>
            <person name="Parks D.H."/>
            <person name="Hugenholtz P."/>
        </authorList>
    </citation>
    <scope>NUCLEOTIDE SEQUENCE</scope>
    <source>
        <strain evidence="2">UBA10219</strain>
    </source>
</reference>
<dbReference type="EMBL" id="JAGVWE010000005">
    <property type="protein sequence ID" value="MBS3063419.1"/>
    <property type="molecule type" value="Genomic_DNA"/>
</dbReference>
<dbReference type="Proteomes" id="UP000564964">
    <property type="component" value="Unassembled WGS sequence"/>
</dbReference>
<feature type="domain" description="Transcobalamin-like C-terminal" evidence="1">
    <location>
        <begin position="17"/>
        <end position="85"/>
    </location>
</feature>
<dbReference type="EMBL" id="DUGH01000003">
    <property type="protein sequence ID" value="HIH15791.1"/>
    <property type="molecule type" value="Genomic_DNA"/>
</dbReference>
<evidence type="ECO:0000313" key="2">
    <source>
        <dbReference type="EMBL" id="HIH15791.1"/>
    </source>
</evidence>
<reference evidence="3" key="2">
    <citation type="submission" date="2021-03" db="EMBL/GenBank/DDBJ databases">
        <authorList>
            <person name="Jaffe A."/>
        </authorList>
    </citation>
    <scope>NUCLEOTIDE SEQUENCE</scope>
    <source>
        <strain evidence="3">RIFCSPLOWO2_01_FULL_58_19</strain>
    </source>
</reference>
<dbReference type="Proteomes" id="UP000678237">
    <property type="component" value="Unassembled WGS sequence"/>
</dbReference>
<evidence type="ECO:0000313" key="3">
    <source>
        <dbReference type="EMBL" id="MBS3063419.1"/>
    </source>
</evidence>
<evidence type="ECO:0000259" key="1">
    <source>
        <dbReference type="Pfam" id="PF14478"/>
    </source>
</evidence>
<dbReference type="Gene3D" id="2.170.130.30">
    <property type="match status" value="1"/>
</dbReference>
<gene>
    <name evidence="2" type="ORF">HA252_00075</name>
    <name evidence="3" type="ORF">J4203_06110</name>
</gene>
<name>A0A7J4JDF3_9ARCH</name>
<organism evidence="2 4">
    <name type="scientific">Candidatus Iainarchaeum sp</name>
    <dbReference type="NCBI Taxonomy" id="3101447"/>
    <lineage>
        <taxon>Archaea</taxon>
        <taxon>Candidatus Iainarchaeota</taxon>
        <taxon>Candidatus Iainarchaeia</taxon>
        <taxon>Candidatus Iainarchaeales</taxon>
        <taxon>Candidatus Iainarchaeaceae</taxon>
        <taxon>Candidatus Iainarchaeum</taxon>
    </lineage>
</organism>
<reference evidence="3" key="3">
    <citation type="submission" date="2021-05" db="EMBL/GenBank/DDBJ databases">
        <title>Protein family content uncovers lineage relationships and bacterial pathway maintenance mechanisms in DPANN archaea.</title>
        <authorList>
            <person name="Castelle C.J."/>
            <person name="Meheust R."/>
            <person name="Jaffe A.L."/>
            <person name="Seitz K."/>
            <person name="Gong X."/>
            <person name="Baker B.J."/>
            <person name="Banfield J.F."/>
        </authorList>
    </citation>
    <scope>NUCLEOTIDE SEQUENCE</scope>
    <source>
        <strain evidence="3">RIFCSPLOWO2_01_FULL_58_19</strain>
    </source>
</reference>
<proteinExistence type="predicted"/>
<protein>
    <submittedName>
        <fullName evidence="2">DUF4430 domain-containing protein</fullName>
    </submittedName>
</protein>